<sequence length="149" mass="16742">MIRDYREEDVDQVLAIWLSASIQAHDFVPAAFWESQVEAMRDAYLPAAETRVFEEAGQIGGFCCLVETTLAAIFVSPERQGRGIGSALIEDAKRCRESLTLTVYQANRSSVEFYRKHGFVIHDEQLDANTGQPEWVMEYRGVDGAAFAM</sequence>
<dbReference type="Pfam" id="PF13508">
    <property type="entry name" value="Acetyltransf_7"/>
    <property type="match status" value="1"/>
</dbReference>
<dbReference type="PROSITE" id="PS51186">
    <property type="entry name" value="GNAT"/>
    <property type="match status" value="1"/>
</dbReference>
<organism evidence="4 5">
    <name type="scientific">Bisbaumannia pacifica</name>
    <dbReference type="NCBI Taxonomy" id="77098"/>
    <lineage>
        <taxon>Bacteria</taxon>
        <taxon>Pseudomonadati</taxon>
        <taxon>Pseudomonadota</taxon>
        <taxon>Gammaproteobacteria</taxon>
        <taxon>Oceanospirillales</taxon>
        <taxon>Halomonadaceae</taxon>
        <taxon>Bisbaumannia</taxon>
    </lineage>
</organism>
<dbReference type="CDD" id="cd04301">
    <property type="entry name" value="NAT_SF"/>
    <property type="match status" value="1"/>
</dbReference>
<dbReference type="RefSeq" id="WP_198057554.1">
    <property type="nucleotide sequence ID" value="NZ_JAEDAF010000007.1"/>
</dbReference>
<dbReference type="EMBL" id="JAEDAF010000007">
    <property type="protein sequence ID" value="MBH8580177.1"/>
    <property type="molecule type" value="Genomic_DNA"/>
</dbReference>
<dbReference type="AlphaFoldDB" id="A0ABD4L3I8"/>
<dbReference type="SUPFAM" id="SSF55729">
    <property type="entry name" value="Acyl-CoA N-acyltransferases (Nat)"/>
    <property type="match status" value="1"/>
</dbReference>
<dbReference type="InterPro" id="IPR016181">
    <property type="entry name" value="Acyl_CoA_acyltransferase"/>
</dbReference>
<dbReference type="PANTHER" id="PTHR43800:SF1">
    <property type="entry name" value="PEPTIDYL-LYSINE N-ACETYLTRANSFERASE YJAB"/>
    <property type="match status" value="1"/>
</dbReference>
<dbReference type="Proteomes" id="UP000651738">
    <property type="component" value="Unassembled WGS sequence"/>
</dbReference>
<dbReference type="EC" id="2.3.1.-" evidence="4"/>
<evidence type="ECO:0000259" key="3">
    <source>
        <dbReference type="PROSITE" id="PS51186"/>
    </source>
</evidence>
<protein>
    <submittedName>
        <fullName evidence="4">N-acetyltransferase</fullName>
        <ecNumber evidence="4">2.3.1.-</ecNumber>
    </submittedName>
</protein>
<evidence type="ECO:0000313" key="5">
    <source>
        <dbReference type="Proteomes" id="UP000651738"/>
    </source>
</evidence>
<dbReference type="Gene3D" id="3.40.630.30">
    <property type="match status" value="1"/>
</dbReference>
<comment type="caution">
    <text evidence="4">The sequence shown here is derived from an EMBL/GenBank/DDBJ whole genome shotgun (WGS) entry which is preliminary data.</text>
</comment>
<proteinExistence type="predicted"/>
<dbReference type="NCBIfam" id="NF007853">
    <property type="entry name" value="PRK10562.1"/>
    <property type="match status" value="1"/>
</dbReference>
<feature type="domain" description="N-acetyltransferase" evidence="3">
    <location>
        <begin position="1"/>
        <end position="149"/>
    </location>
</feature>
<dbReference type="PANTHER" id="PTHR43800">
    <property type="entry name" value="PEPTIDYL-LYSINE N-ACETYLTRANSFERASE YJAB"/>
    <property type="match status" value="1"/>
</dbReference>
<dbReference type="GO" id="GO:0016746">
    <property type="term" value="F:acyltransferase activity"/>
    <property type="evidence" value="ECO:0007669"/>
    <property type="project" value="UniProtKB-KW"/>
</dbReference>
<evidence type="ECO:0000256" key="1">
    <source>
        <dbReference type="ARBA" id="ARBA00022679"/>
    </source>
</evidence>
<dbReference type="InterPro" id="IPR000182">
    <property type="entry name" value="GNAT_dom"/>
</dbReference>
<evidence type="ECO:0000313" key="4">
    <source>
        <dbReference type="EMBL" id="MBH8580177.1"/>
    </source>
</evidence>
<accession>A0ABD4L3I8</accession>
<keyword evidence="2 4" id="KW-0012">Acyltransferase</keyword>
<evidence type="ECO:0000256" key="2">
    <source>
        <dbReference type="ARBA" id="ARBA00023315"/>
    </source>
</evidence>
<reference evidence="4 5" key="1">
    <citation type="submission" date="2020-12" db="EMBL/GenBank/DDBJ databases">
        <title>Draft genome sequence of Halomonas pacifica strain CARE-V15.</title>
        <authorList>
            <person name="Vignesh N."/>
            <person name="Thabitha A."/>
            <person name="Saravanan R."/>
            <person name="Manigandan V."/>
        </authorList>
    </citation>
    <scope>NUCLEOTIDE SEQUENCE [LARGE SCALE GENOMIC DNA]</scope>
    <source>
        <strain evidence="4 5">CARE-V15</strain>
    </source>
</reference>
<keyword evidence="1 4" id="KW-0808">Transferase</keyword>
<gene>
    <name evidence="4" type="ORF">I7V36_08740</name>
</gene>
<name>A0ABD4L3I8_9GAMM</name>